<proteinExistence type="predicted"/>
<name>A0A5P9NG04_9GAMM</name>
<dbReference type="InterPro" id="IPR006342">
    <property type="entry name" value="FkbM_mtfrase"/>
</dbReference>
<dbReference type="Gene3D" id="3.90.550.10">
    <property type="entry name" value="Spore Coat Polysaccharide Biosynthesis Protein SpsA, Chain A"/>
    <property type="match status" value="1"/>
</dbReference>
<dbReference type="EMBL" id="CP036422">
    <property type="protein sequence ID" value="QFU74475.1"/>
    <property type="molecule type" value="Genomic_DNA"/>
</dbReference>
<dbReference type="SUPFAM" id="SSF53448">
    <property type="entry name" value="Nucleotide-diphospho-sugar transferases"/>
    <property type="match status" value="1"/>
</dbReference>
<dbReference type="KEGG" id="halc:EY643_01725"/>
<organism evidence="2 3">
    <name type="scientific">Halioglobus maricola</name>
    <dbReference type="NCBI Taxonomy" id="2601894"/>
    <lineage>
        <taxon>Bacteria</taxon>
        <taxon>Pseudomonadati</taxon>
        <taxon>Pseudomonadota</taxon>
        <taxon>Gammaproteobacteria</taxon>
        <taxon>Cellvibrionales</taxon>
        <taxon>Halieaceae</taxon>
        <taxon>Halioglobus</taxon>
    </lineage>
</organism>
<dbReference type="AlphaFoldDB" id="A0A5P9NG04"/>
<accession>A0A5P9NG04</accession>
<dbReference type="Gene3D" id="3.40.50.150">
    <property type="entry name" value="Vaccinia Virus protein VP39"/>
    <property type="match status" value="1"/>
</dbReference>
<dbReference type="InterPro" id="IPR029063">
    <property type="entry name" value="SAM-dependent_MTases_sf"/>
</dbReference>
<dbReference type="Pfam" id="PF05050">
    <property type="entry name" value="Methyltransf_21"/>
    <property type="match status" value="1"/>
</dbReference>
<evidence type="ECO:0000313" key="3">
    <source>
        <dbReference type="Proteomes" id="UP000326287"/>
    </source>
</evidence>
<protein>
    <recommendedName>
        <fullName evidence="1">Methyltransferase FkbM domain-containing protein</fullName>
    </recommendedName>
</protein>
<keyword evidence="3" id="KW-1185">Reference proteome</keyword>
<sequence length="563" mass="63717">MQNPNMSQKNGFVKLKKTGKSMTENRHENQLPSEGFVFATSGMEYTTLARRAARTLLSHMPDASIDLFTSEEVSDPVFERIHRLDNDWFRPKMHALGNSRFDRTVVLDADIVVLAPLYELFDVLDYCDIAAVEAIGRRKILEGSSLPRSLPPVNSGVIAARQSGRLNQFCLDWEKEVRNSNANIDQIAFRELLYRSDLKYYPLGMEYNVILMESLDVWRFERGAPRILHVRELHTRPAGNPEEPITLDEVLGGSRRAHVENLLASELEPEKQLKPNPPIVNLRNRVKNIETTTRKDAGLKRKLHSVWKNILPREKTNATNGISISAASGKSISKYLSAVLALASQKGQLRICIVGANDGVNNDPIFNTIRNHLRDNSQLVLVEPQPYLLPILEENYKFHPDAQILNCAIGEGETLTLHAIQPDYWDQFTPAYSKGWPIYRAPLGVTSIYRENVTAWAKENCSDTNADIEPMVECIEVKSQTLSEVLQQANWKGGIDVLQVDAEGFDDEVIYSSNLDATRPSLIYFEQKLLGNRRWSSLRNHLEASYQLFKEGHDVLAIRKAGK</sequence>
<gene>
    <name evidence="2" type="ORF">EY643_01725</name>
</gene>
<feature type="domain" description="Methyltransferase FkbM" evidence="1">
    <location>
        <begin position="354"/>
        <end position="538"/>
    </location>
</feature>
<dbReference type="InterPro" id="IPR029044">
    <property type="entry name" value="Nucleotide-diphossugar_trans"/>
</dbReference>
<dbReference type="OrthoDB" id="6400257at2"/>
<dbReference type="RefSeq" id="WP_152660587.1">
    <property type="nucleotide sequence ID" value="NZ_CP036422.1"/>
</dbReference>
<reference evidence="2 3" key="1">
    <citation type="submission" date="2019-02" db="EMBL/GenBank/DDBJ databases">
        <authorList>
            <person name="Li S.-H."/>
        </authorList>
    </citation>
    <scope>NUCLEOTIDE SEQUENCE [LARGE SCALE GENOMIC DNA]</scope>
    <source>
        <strain evidence="2 3">IMCC14385</strain>
    </source>
</reference>
<evidence type="ECO:0000313" key="2">
    <source>
        <dbReference type="EMBL" id="QFU74475.1"/>
    </source>
</evidence>
<evidence type="ECO:0000259" key="1">
    <source>
        <dbReference type="Pfam" id="PF05050"/>
    </source>
</evidence>
<dbReference type="SUPFAM" id="SSF53335">
    <property type="entry name" value="S-adenosyl-L-methionine-dependent methyltransferases"/>
    <property type="match status" value="1"/>
</dbReference>
<dbReference type="Proteomes" id="UP000326287">
    <property type="component" value="Chromosome"/>
</dbReference>